<dbReference type="OrthoDB" id="2015125at2759"/>
<feature type="domain" description="Retrovirus-related Pol polyprotein from transposon TNT 1-94-like beta-barrel" evidence="2">
    <location>
        <begin position="258"/>
        <end position="337"/>
    </location>
</feature>
<dbReference type="Proteomes" id="UP000245207">
    <property type="component" value="Unassembled WGS sequence"/>
</dbReference>
<evidence type="ECO:0000313" key="3">
    <source>
        <dbReference type="EMBL" id="PWA82849.1"/>
    </source>
</evidence>
<dbReference type="AlphaFoldDB" id="A0A2U1PAU3"/>
<dbReference type="EMBL" id="PKPP01001423">
    <property type="protein sequence ID" value="PWA82849.1"/>
    <property type="molecule type" value="Genomic_DNA"/>
</dbReference>
<feature type="compositionally biased region" description="Polar residues" evidence="1">
    <location>
        <begin position="412"/>
        <end position="422"/>
    </location>
</feature>
<reference evidence="3 4" key="1">
    <citation type="journal article" date="2018" name="Mol. Plant">
        <title>The genome of Artemisia annua provides insight into the evolution of Asteraceae family and artemisinin biosynthesis.</title>
        <authorList>
            <person name="Shen Q."/>
            <person name="Zhang L."/>
            <person name="Liao Z."/>
            <person name="Wang S."/>
            <person name="Yan T."/>
            <person name="Shi P."/>
            <person name="Liu M."/>
            <person name="Fu X."/>
            <person name="Pan Q."/>
            <person name="Wang Y."/>
            <person name="Lv Z."/>
            <person name="Lu X."/>
            <person name="Zhang F."/>
            <person name="Jiang W."/>
            <person name="Ma Y."/>
            <person name="Chen M."/>
            <person name="Hao X."/>
            <person name="Li L."/>
            <person name="Tang Y."/>
            <person name="Lv G."/>
            <person name="Zhou Y."/>
            <person name="Sun X."/>
            <person name="Brodelius P.E."/>
            <person name="Rose J.K.C."/>
            <person name="Tang K."/>
        </authorList>
    </citation>
    <scope>NUCLEOTIDE SEQUENCE [LARGE SCALE GENOMIC DNA]</scope>
    <source>
        <strain evidence="4">cv. Huhao1</strain>
        <tissue evidence="3">Leaf</tissue>
    </source>
</reference>
<name>A0A2U1PAU3_ARTAN</name>
<dbReference type="PANTHER" id="PTHR47592">
    <property type="entry name" value="PBF68 PROTEIN"/>
    <property type="match status" value="1"/>
</dbReference>
<feature type="region of interest" description="Disordered" evidence="1">
    <location>
        <begin position="402"/>
        <end position="424"/>
    </location>
</feature>
<evidence type="ECO:0000313" key="4">
    <source>
        <dbReference type="Proteomes" id="UP000245207"/>
    </source>
</evidence>
<protein>
    <recommendedName>
        <fullName evidence="2">Retrovirus-related Pol polyprotein from transposon TNT 1-94-like beta-barrel domain-containing protein</fullName>
    </recommendedName>
</protein>
<dbReference type="InterPro" id="IPR054722">
    <property type="entry name" value="PolX-like_BBD"/>
</dbReference>
<comment type="caution">
    <text evidence="3">The sequence shown here is derived from an EMBL/GenBank/DDBJ whole genome shotgun (WGS) entry which is preliminary data.</text>
</comment>
<gene>
    <name evidence="3" type="ORF">CTI12_AA174370</name>
</gene>
<dbReference type="STRING" id="35608.A0A2U1PAU3"/>
<sequence>MVDGKVYKPSTSVDPTSPSWARPVLTNARLAVEVFDGTCHFGMWQCEVLDALFQQGLDIAVEESKAEDVEERNSLTINRLAFGIVRSCLSREQRYAFSKETSAYKLFNQLGTDLMNMDEAFKYQDLTLRLLGSLPEEYELLETTLLNGKDDVSLSEVCATLKDKHISSTGDEEVLLVRGHSWKKGTDKIWRSKSRQRLSKDECAFCHEKRSLEERLSKVENQGQSLQRSLEANVTKCDDEESYFSLATSSTKNASDVWLLDSACSHYIKPHREWFSNFEEHEEVVYTVDETPLITHGIGSVRLQNQDGTIVALKGVCYPPKLKKNLISVGTLESKGFEVRAKDGVMKIISGVLVVMKGVRKINNMYDYKSRVVVETVACVTNDDRETFDDSPIIKGDYEEEEVQTEEPPQQNMNQLLPSSQKETPKGMKYVSFINRFM</sequence>
<evidence type="ECO:0000259" key="2">
    <source>
        <dbReference type="Pfam" id="PF22936"/>
    </source>
</evidence>
<organism evidence="3 4">
    <name type="scientific">Artemisia annua</name>
    <name type="common">Sweet wormwood</name>
    <dbReference type="NCBI Taxonomy" id="35608"/>
    <lineage>
        <taxon>Eukaryota</taxon>
        <taxon>Viridiplantae</taxon>
        <taxon>Streptophyta</taxon>
        <taxon>Embryophyta</taxon>
        <taxon>Tracheophyta</taxon>
        <taxon>Spermatophyta</taxon>
        <taxon>Magnoliopsida</taxon>
        <taxon>eudicotyledons</taxon>
        <taxon>Gunneridae</taxon>
        <taxon>Pentapetalae</taxon>
        <taxon>asterids</taxon>
        <taxon>campanulids</taxon>
        <taxon>Asterales</taxon>
        <taxon>Asteraceae</taxon>
        <taxon>Asteroideae</taxon>
        <taxon>Anthemideae</taxon>
        <taxon>Artemisiinae</taxon>
        <taxon>Artemisia</taxon>
    </lineage>
</organism>
<evidence type="ECO:0000256" key="1">
    <source>
        <dbReference type="SAM" id="MobiDB-lite"/>
    </source>
</evidence>
<dbReference type="Pfam" id="PF22936">
    <property type="entry name" value="Pol_BBD"/>
    <property type="match status" value="1"/>
</dbReference>
<keyword evidence="4" id="KW-1185">Reference proteome</keyword>
<accession>A0A2U1PAU3</accession>
<proteinExistence type="predicted"/>